<evidence type="ECO:0000313" key="2">
    <source>
        <dbReference type="Proteomes" id="UP001054837"/>
    </source>
</evidence>
<sequence>MHKTTPSLFKQKEKKKIPPILLTLTKWHRLEKIAAIFCRNREHRRERKNKKKRILFVLNPENHPRQGPTAIESKLLQLVVVAAAYITWNACFLWSSQSNVASAEAEPIVHDCVSKLQGHRLIDRRS</sequence>
<dbReference type="Proteomes" id="UP001054837">
    <property type="component" value="Unassembled WGS sequence"/>
</dbReference>
<gene>
    <name evidence="1" type="ORF">CDAR_435931</name>
</gene>
<proteinExistence type="predicted"/>
<reference evidence="1 2" key="1">
    <citation type="submission" date="2021-06" db="EMBL/GenBank/DDBJ databases">
        <title>Caerostris darwini draft genome.</title>
        <authorList>
            <person name="Kono N."/>
            <person name="Arakawa K."/>
        </authorList>
    </citation>
    <scope>NUCLEOTIDE SEQUENCE [LARGE SCALE GENOMIC DNA]</scope>
</reference>
<name>A0AAV4SFG0_9ARAC</name>
<dbReference type="AlphaFoldDB" id="A0AAV4SFG0"/>
<accession>A0AAV4SFG0</accession>
<organism evidence="1 2">
    <name type="scientific">Caerostris darwini</name>
    <dbReference type="NCBI Taxonomy" id="1538125"/>
    <lineage>
        <taxon>Eukaryota</taxon>
        <taxon>Metazoa</taxon>
        <taxon>Ecdysozoa</taxon>
        <taxon>Arthropoda</taxon>
        <taxon>Chelicerata</taxon>
        <taxon>Arachnida</taxon>
        <taxon>Araneae</taxon>
        <taxon>Araneomorphae</taxon>
        <taxon>Entelegynae</taxon>
        <taxon>Araneoidea</taxon>
        <taxon>Araneidae</taxon>
        <taxon>Caerostris</taxon>
    </lineage>
</organism>
<dbReference type="EMBL" id="BPLQ01007847">
    <property type="protein sequence ID" value="GIY32734.1"/>
    <property type="molecule type" value="Genomic_DNA"/>
</dbReference>
<evidence type="ECO:0000313" key="1">
    <source>
        <dbReference type="EMBL" id="GIY32734.1"/>
    </source>
</evidence>
<keyword evidence="2" id="KW-1185">Reference proteome</keyword>
<protein>
    <submittedName>
        <fullName evidence="1">Uncharacterized protein</fullName>
    </submittedName>
</protein>
<comment type="caution">
    <text evidence="1">The sequence shown here is derived from an EMBL/GenBank/DDBJ whole genome shotgun (WGS) entry which is preliminary data.</text>
</comment>